<sequence length="366" mass="39729">MTISRRPSAKPLLFISPSLGDVSGGRAMLTHLHKGVLGDLLGEDVTYLPLDGRDVRGFRRLTGYIDGVSPAGIAHALEAIDRHKTKTVWLDGSNLGRLAQVLRQRRPNLRIITFCHNVEARFFLGALRRSPGARAAGVLMANYVAERLSMRHSSEIITLSSRDSAGLKRLYGRSADHILPMALTDQLDVPPAPIQNRDIAPLLFVGGSFYANRAGIEWFAREVAPRINTPTQVVGQGMDDMRDTLERVKNVQVLGAVDRLAPLYNEARLVIAPIFDGSGMKTKVAEALMFGKHVAGTAEAFSGYAADVVASNSLCNTADNFVAAVKAPAPPAYDPAMRALYERDHSPEATRRRLALILGIDQTSSA</sequence>
<proteinExistence type="predicted"/>
<dbReference type="Proteomes" id="UP000595894">
    <property type="component" value="Chromosome"/>
</dbReference>
<dbReference type="RefSeq" id="WP_202095386.1">
    <property type="nucleotide sequence ID" value="NZ_CP061035.1"/>
</dbReference>
<organism evidence="1 2">
    <name type="scientific">Sphingomonas aliaeris</name>
    <dbReference type="NCBI Taxonomy" id="2759526"/>
    <lineage>
        <taxon>Bacteria</taxon>
        <taxon>Pseudomonadati</taxon>
        <taxon>Pseudomonadota</taxon>
        <taxon>Alphaproteobacteria</taxon>
        <taxon>Sphingomonadales</taxon>
        <taxon>Sphingomonadaceae</taxon>
        <taxon>Sphingomonas</taxon>
    </lineage>
</organism>
<evidence type="ECO:0000313" key="2">
    <source>
        <dbReference type="Proteomes" id="UP000595894"/>
    </source>
</evidence>
<keyword evidence="2" id="KW-1185">Reference proteome</keyword>
<dbReference type="Pfam" id="PF13692">
    <property type="entry name" value="Glyco_trans_1_4"/>
    <property type="match status" value="1"/>
</dbReference>
<dbReference type="AlphaFoldDB" id="A0A974S5I3"/>
<protein>
    <submittedName>
        <fullName evidence="1">Glycosyltransferase family 4 protein</fullName>
    </submittedName>
</protein>
<dbReference type="EMBL" id="CP061035">
    <property type="protein sequence ID" value="QQV78461.1"/>
    <property type="molecule type" value="Genomic_DNA"/>
</dbReference>
<accession>A0A974S5I3</accession>
<gene>
    <name evidence="1" type="ORF">H5J25_07420</name>
</gene>
<name>A0A974S5I3_9SPHN</name>
<reference evidence="2" key="1">
    <citation type="submission" date="2020-09" db="EMBL/GenBank/DDBJ databases">
        <title>Sphingomonas sp., a new species isolated from pork steak.</title>
        <authorList>
            <person name="Heidler von Heilborn D."/>
        </authorList>
    </citation>
    <scope>NUCLEOTIDE SEQUENCE [LARGE SCALE GENOMIC DNA]</scope>
</reference>
<evidence type="ECO:0000313" key="1">
    <source>
        <dbReference type="EMBL" id="QQV78461.1"/>
    </source>
</evidence>
<dbReference type="SUPFAM" id="SSF53756">
    <property type="entry name" value="UDP-Glycosyltransferase/glycogen phosphorylase"/>
    <property type="match status" value="1"/>
</dbReference>
<dbReference type="KEGG" id="sari:H5J25_07420"/>
<dbReference type="Gene3D" id="3.40.50.2000">
    <property type="entry name" value="Glycogen Phosphorylase B"/>
    <property type="match status" value="1"/>
</dbReference>